<dbReference type="EMBL" id="JAAAIL010004714">
    <property type="protein sequence ID" value="KAG0247409.1"/>
    <property type="molecule type" value="Genomic_DNA"/>
</dbReference>
<dbReference type="InterPro" id="IPR038717">
    <property type="entry name" value="Tc1-like_DDE_dom"/>
</dbReference>
<dbReference type="InterPro" id="IPR036397">
    <property type="entry name" value="RNaseH_sf"/>
</dbReference>
<dbReference type="Gene3D" id="3.30.420.10">
    <property type="entry name" value="Ribonuclease H-like superfamily/Ribonuclease H"/>
    <property type="match status" value="1"/>
</dbReference>
<dbReference type="PANTHER" id="PTHR46564:SF1">
    <property type="entry name" value="TRANSPOSASE"/>
    <property type="match status" value="1"/>
</dbReference>
<evidence type="ECO:0000259" key="2">
    <source>
        <dbReference type="Pfam" id="PF13358"/>
    </source>
</evidence>
<evidence type="ECO:0000313" key="4">
    <source>
        <dbReference type="Proteomes" id="UP001194580"/>
    </source>
</evidence>
<gene>
    <name evidence="3" type="ORF">BGZ95_008715</name>
</gene>
<keyword evidence="4" id="KW-1185">Reference proteome</keyword>
<evidence type="ECO:0000313" key="3">
    <source>
        <dbReference type="EMBL" id="KAG0247409.1"/>
    </source>
</evidence>
<protein>
    <recommendedName>
        <fullName evidence="2">Tc1-like transposase DDE domain-containing protein</fullName>
    </recommendedName>
</protein>
<dbReference type="Pfam" id="PF13358">
    <property type="entry name" value="DDE_3"/>
    <property type="match status" value="1"/>
</dbReference>
<name>A0AAD4CZH2_9FUNG</name>
<evidence type="ECO:0000256" key="1">
    <source>
        <dbReference type="SAM" id="MobiDB-lite"/>
    </source>
</evidence>
<dbReference type="Proteomes" id="UP001194580">
    <property type="component" value="Unassembled WGS sequence"/>
</dbReference>
<accession>A0AAD4CZH2</accession>
<feature type="region of interest" description="Disordered" evidence="1">
    <location>
        <begin position="108"/>
        <end position="179"/>
    </location>
</feature>
<dbReference type="GO" id="GO:0003676">
    <property type="term" value="F:nucleic acid binding"/>
    <property type="evidence" value="ECO:0007669"/>
    <property type="project" value="InterPro"/>
</dbReference>
<dbReference type="PANTHER" id="PTHR46564">
    <property type="entry name" value="TRANSPOSASE"/>
    <property type="match status" value="1"/>
</dbReference>
<dbReference type="AlphaFoldDB" id="A0AAD4CZH2"/>
<sequence length="179" mass="20714">MDNARFHKTQRVQDSITGNGHTLLFLPPYSPHLNAAESVFSSVKTHVRQEVIQAEILAGHVERGLARIDAAMARGWIREVGRNFQLSLAAAPLGRLYNVRQVLPEGYQDPYVEGWDDEPEYDEDREEGEEVDVDEEEQGEEEEVEMDYGEEEDREEEEDRKEEEDREEDEDRCNVFSKA</sequence>
<reference evidence="3" key="1">
    <citation type="journal article" date="2020" name="Fungal Divers.">
        <title>Resolving the Mortierellaceae phylogeny through synthesis of multi-gene phylogenetics and phylogenomics.</title>
        <authorList>
            <person name="Vandepol N."/>
            <person name="Liber J."/>
            <person name="Desiro A."/>
            <person name="Na H."/>
            <person name="Kennedy M."/>
            <person name="Barry K."/>
            <person name="Grigoriev I.V."/>
            <person name="Miller A.N."/>
            <person name="O'Donnell K."/>
            <person name="Stajich J.E."/>
            <person name="Bonito G."/>
        </authorList>
    </citation>
    <scope>NUCLEOTIDE SEQUENCE</scope>
    <source>
        <strain evidence="3">NRRL 28262</strain>
    </source>
</reference>
<comment type="caution">
    <text evidence="3">The sequence shown here is derived from an EMBL/GenBank/DDBJ whole genome shotgun (WGS) entry which is preliminary data.</text>
</comment>
<feature type="compositionally biased region" description="Acidic residues" evidence="1">
    <location>
        <begin position="114"/>
        <end position="171"/>
    </location>
</feature>
<organism evidence="3 4">
    <name type="scientific">Linnemannia exigua</name>
    <dbReference type="NCBI Taxonomy" id="604196"/>
    <lineage>
        <taxon>Eukaryota</taxon>
        <taxon>Fungi</taxon>
        <taxon>Fungi incertae sedis</taxon>
        <taxon>Mucoromycota</taxon>
        <taxon>Mortierellomycotina</taxon>
        <taxon>Mortierellomycetes</taxon>
        <taxon>Mortierellales</taxon>
        <taxon>Mortierellaceae</taxon>
        <taxon>Linnemannia</taxon>
    </lineage>
</organism>
<feature type="domain" description="Tc1-like transposase DDE" evidence="2">
    <location>
        <begin position="1"/>
        <end position="49"/>
    </location>
</feature>
<proteinExistence type="predicted"/>